<feature type="domain" description="CBM6" evidence="4">
    <location>
        <begin position="461"/>
        <end position="586"/>
    </location>
</feature>
<dbReference type="InterPro" id="IPR017853">
    <property type="entry name" value="GH"/>
</dbReference>
<dbReference type="RefSeq" id="WP_187320438.1">
    <property type="nucleotide sequence ID" value="NZ_JACSCY010000012.1"/>
</dbReference>
<evidence type="ECO:0000256" key="3">
    <source>
        <dbReference type="ARBA" id="ARBA00023295"/>
    </source>
</evidence>
<dbReference type="PANTHER" id="PTHR31297:SF13">
    <property type="entry name" value="PUTATIVE-RELATED"/>
    <property type="match status" value="1"/>
</dbReference>
<dbReference type="InterPro" id="IPR014755">
    <property type="entry name" value="Cu-Rt/internalin_Ig-like"/>
</dbReference>
<dbReference type="Pfam" id="PF03422">
    <property type="entry name" value="CBM_6"/>
    <property type="match status" value="3"/>
</dbReference>
<dbReference type="Pfam" id="PF18962">
    <property type="entry name" value="Por_Secre_tail"/>
    <property type="match status" value="1"/>
</dbReference>
<dbReference type="InterPro" id="IPR050386">
    <property type="entry name" value="Glycosyl_hydrolase_5"/>
</dbReference>
<sequence length="1163" mass="126730">MRKILPARAIWLLLLLLLGATRSPAQLLHADGKRIVNDQGQEVLLRGMGLGGWMLQEGYMLQTESFANPQHQIRAKIKALIGDAQTQAFYDAWLENYITKRDVDSLAHWGFNSIRLPLHYNLFTAPIEEEPVAGQNTWRPKGFELTDRLLEWCKANRVYLILDLHATPGGQGKDAAISDYDPSKPALWESEANRQKTVALWRRIAEHYANEPWIGGYDLINETNWNFTAGAGAQGCDEQTNAPLKALLTDITTAIREVDKQHIIYIEGNCFANNHNGLWPMSDNNVVLSFHKYWNYNDKASIQGMLDLSSRYNVPLWMGESGENSNPWHRAAIKLLEDNHIGWSWWTYKKVGLNTPLEVRKPASYQRLLDYWKGTGAQPSAAEASAALLALADNYKLENCFYHPDYIDAMFRQAQTPAATKAFKPYTLNTNTPLFAVDYDLGRNGAAYYDLDTATYHTNTNTYQAWNQGWSYRNDGVDIEGNSDAVTNGYSVGWISTGEWLQYTVQVPATGLYDVQVRIASAGGGGQIRLTSNGVPLTKTVTLPSSGDWSKWTSAEVKDLYLTAGTNRLRLYVVNGGFNLNYLQFSAPHAATAAPQLVEAKTTEVGKNIVLTFNQALAAVSAPTGFSVKVNGTAATISAATQTAGSLQRLTLTLARPVTYGDVVTVSYAGTTVTNDASVALAAFTDQAVTVDLVNPATQKIIPGRLEAENLDLNEGVSIGGAADVGGGSQVGYLNPGDYFGYNVTVKETGTYQVDYRVASDNAGPNVINVSSVVNGQTTLLETLTVARTNGWQTWQTVTGKAFNLTAGDQQLRIDVVSGEFNLNWMQFRLTGVPAGTPLRLVSGQTNEEGTAVLLTLNKPVVPATVSSKGFSLLLNGTAATVGAASLNANQQLVLTLPQTATPTTVVKVSYDGTGDVKATTGEALQAFDAQFVLNKVEVITNLIPGKIKAANFSVNSGLETENSSDTDGGLNVGHADPGDYLDYVVRVNQPGMYQVDYRVASESTAGAVKLQLLDSGTAQDLHAATFAVTGGWQTWRTFTAPTLVPLTAGRHVLRVLMQTGSFNLNWLEFKYQSTLSNKTAQAAAILSVYPNPSHGSFRVRFEDARQQPTRLVVRDLTGREVLVLHPAKNATELTVQHSLAKGVYLLEVELPSRSVVQKLVVE</sequence>
<dbReference type="InterPro" id="IPR006584">
    <property type="entry name" value="Cellulose-bd_IV"/>
</dbReference>
<protein>
    <submittedName>
        <fullName evidence="5">Carbohydrate-binding protein</fullName>
    </submittedName>
</protein>
<dbReference type="SMART" id="SM00606">
    <property type="entry name" value="CBD_IV"/>
    <property type="match status" value="3"/>
</dbReference>
<dbReference type="CDD" id="cd04080">
    <property type="entry name" value="CBM6_cellulase-like"/>
    <property type="match status" value="3"/>
</dbReference>
<dbReference type="InterPro" id="IPR028059">
    <property type="entry name" value="SWM_rpt"/>
</dbReference>
<dbReference type="Pfam" id="PF13753">
    <property type="entry name" value="SWM_repeat"/>
    <property type="match status" value="1"/>
</dbReference>
<dbReference type="Proteomes" id="UP000622017">
    <property type="component" value="Unassembled WGS sequence"/>
</dbReference>
<keyword evidence="2" id="KW-0378">Hydrolase</keyword>
<dbReference type="SUPFAM" id="SSF49785">
    <property type="entry name" value="Galactose-binding domain-like"/>
    <property type="match status" value="3"/>
</dbReference>
<dbReference type="Pfam" id="PF00150">
    <property type="entry name" value="Cellulase"/>
    <property type="match status" value="1"/>
</dbReference>
<keyword evidence="3" id="KW-0326">Glycosidase</keyword>
<evidence type="ECO:0000313" key="5">
    <source>
        <dbReference type="EMBL" id="MBC6612182.1"/>
    </source>
</evidence>
<dbReference type="NCBIfam" id="TIGR04183">
    <property type="entry name" value="Por_Secre_tail"/>
    <property type="match status" value="1"/>
</dbReference>
<dbReference type="Gene3D" id="2.60.120.260">
    <property type="entry name" value="Galactose-binding domain-like"/>
    <property type="match status" value="3"/>
</dbReference>
<dbReference type="Gene3D" id="3.20.20.80">
    <property type="entry name" value="Glycosidases"/>
    <property type="match status" value="1"/>
</dbReference>
<dbReference type="InterPro" id="IPR008979">
    <property type="entry name" value="Galactose-bd-like_sf"/>
</dbReference>
<dbReference type="Gene3D" id="2.60.40.1220">
    <property type="match status" value="1"/>
</dbReference>
<dbReference type="EMBL" id="JACSCY010000012">
    <property type="protein sequence ID" value="MBC6612182.1"/>
    <property type="molecule type" value="Genomic_DNA"/>
</dbReference>
<keyword evidence="6" id="KW-1185">Reference proteome</keyword>
<proteinExistence type="predicted"/>
<accession>A0ABR7MM74</accession>
<dbReference type="PANTHER" id="PTHR31297">
    <property type="entry name" value="GLUCAN ENDO-1,6-BETA-GLUCOSIDASE B"/>
    <property type="match status" value="1"/>
</dbReference>
<comment type="caution">
    <text evidence="5">The sequence shown here is derived from an EMBL/GenBank/DDBJ whole genome shotgun (WGS) entry which is preliminary data.</text>
</comment>
<dbReference type="InterPro" id="IPR026444">
    <property type="entry name" value="Secre_tail"/>
</dbReference>
<evidence type="ECO:0000313" key="6">
    <source>
        <dbReference type="Proteomes" id="UP000622017"/>
    </source>
</evidence>
<reference evidence="5 6" key="1">
    <citation type="submission" date="2020-08" db="EMBL/GenBank/DDBJ databases">
        <title>Hymenobacter sp.</title>
        <authorList>
            <person name="Kim M.K."/>
        </authorList>
    </citation>
    <scope>NUCLEOTIDE SEQUENCE [LARGE SCALE GENOMIC DNA]</scope>
    <source>
        <strain evidence="5 6">BT507</strain>
    </source>
</reference>
<evidence type="ECO:0000259" key="4">
    <source>
        <dbReference type="PROSITE" id="PS51175"/>
    </source>
</evidence>
<keyword evidence="1" id="KW-0732">Signal</keyword>
<gene>
    <name evidence="5" type="ORF">H8B15_14735</name>
</gene>
<name>A0ABR7MM74_9BACT</name>
<organism evidence="5 6">
    <name type="scientific">Hymenobacter citatus</name>
    <dbReference type="NCBI Taxonomy" id="2763506"/>
    <lineage>
        <taxon>Bacteria</taxon>
        <taxon>Pseudomonadati</taxon>
        <taxon>Bacteroidota</taxon>
        <taxon>Cytophagia</taxon>
        <taxon>Cytophagales</taxon>
        <taxon>Hymenobacteraceae</taxon>
        <taxon>Hymenobacter</taxon>
    </lineage>
</organism>
<feature type="domain" description="CBM6" evidence="4">
    <location>
        <begin position="946"/>
        <end position="1071"/>
    </location>
</feature>
<evidence type="ECO:0000256" key="2">
    <source>
        <dbReference type="ARBA" id="ARBA00022801"/>
    </source>
</evidence>
<dbReference type="InterPro" id="IPR001547">
    <property type="entry name" value="Glyco_hydro_5"/>
</dbReference>
<dbReference type="PROSITE" id="PS51175">
    <property type="entry name" value="CBM6"/>
    <property type="match status" value="3"/>
</dbReference>
<feature type="domain" description="CBM6" evidence="4">
    <location>
        <begin position="704"/>
        <end position="829"/>
    </location>
</feature>
<dbReference type="SUPFAM" id="SSF51445">
    <property type="entry name" value="(Trans)glycosidases"/>
    <property type="match status" value="1"/>
</dbReference>
<evidence type="ECO:0000256" key="1">
    <source>
        <dbReference type="ARBA" id="ARBA00022729"/>
    </source>
</evidence>
<dbReference type="InterPro" id="IPR005084">
    <property type="entry name" value="CBM6"/>
</dbReference>